<sequence>MKTNPLTKQAITELREQAIKASNQAYAPYSGIHVGAALLASDGNVYLGCNVENASYGLTICAERSAVSAAMQKVTEKRGEMIRAIYIVNNKVPEIPPCGACRQVLFEFGKGGIVYFDGKKGMKKMLIDKILPEAFRL</sequence>
<evidence type="ECO:0000256" key="7">
    <source>
        <dbReference type="ARBA" id="ARBA00022801"/>
    </source>
</evidence>
<evidence type="ECO:0000256" key="11">
    <source>
        <dbReference type="ARBA" id="ARBA00049558"/>
    </source>
</evidence>
<dbReference type="PROSITE" id="PS51747">
    <property type="entry name" value="CYT_DCMP_DEAMINASES_2"/>
    <property type="match status" value="1"/>
</dbReference>
<dbReference type="OrthoDB" id="9795347at2"/>
<dbReference type="GO" id="GO:0042802">
    <property type="term" value="F:identical protein binding"/>
    <property type="evidence" value="ECO:0007669"/>
    <property type="project" value="UniProtKB-ARBA"/>
</dbReference>
<feature type="binding site" evidence="14">
    <location>
        <position position="101"/>
    </location>
    <ligand>
        <name>Zn(2+)</name>
        <dbReference type="ChEBI" id="CHEBI:29105"/>
        <note>catalytic</note>
    </ligand>
</feature>
<keyword evidence="6 14" id="KW-0479">Metal-binding</keyword>
<comment type="catalytic activity">
    <reaction evidence="10 15">
        <text>2'-deoxycytidine + H2O + H(+) = 2'-deoxyuridine + NH4(+)</text>
        <dbReference type="Rhea" id="RHEA:13433"/>
        <dbReference type="ChEBI" id="CHEBI:15377"/>
        <dbReference type="ChEBI" id="CHEBI:15378"/>
        <dbReference type="ChEBI" id="CHEBI:15698"/>
        <dbReference type="ChEBI" id="CHEBI:16450"/>
        <dbReference type="ChEBI" id="CHEBI:28938"/>
        <dbReference type="EC" id="3.5.4.5"/>
    </reaction>
</comment>
<dbReference type="InterPro" id="IPR006262">
    <property type="entry name" value="Cyt_deam_tetra"/>
</dbReference>
<evidence type="ECO:0000256" key="15">
    <source>
        <dbReference type="RuleBase" id="RU364006"/>
    </source>
</evidence>
<protein>
    <recommendedName>
        <fullName evidence="5 15">Cytidine deaminase</fullName>
        <ecNumber evidence="4 15">3.5.4.5</ecNumber>
    </recommendedName>
    <alternativeName>
        <fullName evidence="9 15">Cytidine aminohydrolase</fullName>
    </alternativeName>
</protein>
<evidence type="ECO:0000313" key="17">
    <source>
        <dbReference type="EMBL" id="AFM13045.1"/>
    </source>
</evidence>
<dbReference type="InterPro" id="IPR002125">
    <property type="entry name" value="CMP_dCMP_dom"/>
</dbReference>
<dbReference type="NCBIfam" id="NF004064">
    <property type="entry name" value="PRK05578.1"/>
    <property type="match status" value="1"/>
</dbReference>
<evidence type="ECO:0000256" key="9">
    <source>
        <dbReference type="ARBA" id="ARBA00032005"/>
    </source>
</evidence>
<organism evidence="17 18">
    <name type="scientific">Turneriella parva (strain ATCC BAA-1111 / DSM 21527 / NCTC 11395 / H)</name>
    <name type="common">Leptospira parva</name>
    <dbReference type="NCBI Taxonomy" id="869212"/>
    <lineage>
        <taxon>Bacteria</taxon>
        <taxon>Pseudomonadati</taxon>
        <taxon>Spirochaetota</taxon>
        <taxon>Spirochaetia</taxon>
        <taxon>Leptospirales</taxon>
        <taxon>Leptospiraceae</taxon>
        <taxon>Turneriella</taxon>
    </lineage>
</organism>
<dbReference type="NCBIfam" id="TIGR01354">
    <property type="entry name" value="cyt_deam_tetra"/>
    <property type="match status" value="1"/>
</dbReference>
<evidence type="ECO:0000256" key="6">
    <source>
        <dbReference type="ARBA" id="ARBA00022723"/>
    </source>
</evidence>
<gene>
    <name evidence="17" type="ordered locus">Turpa_2403</name>
</gene>
<dbReference type="FunFam" id="3.40.140.10:FF:000008">
    <property type="entry name" value="Cytidine deaminase"/>
    <property type="match status" value="1"/>
</dbReference>
<evidence type="ECO:0000313" key="18">
    <source>
        <dbReference type="Proteomes" id="UP000006048"/>
    </source>
</evidence>
<dbReference type="Pfam" id="PF00383">
    <property type="entry name" value="dCMP_cyt_deam_1"/>
    <property type="match status" value="1"/>
</dbReference>
<dbReference type="PANTHER" id="PTHR11644">
    <property type="entry name" value="CYTIDINE DEAMINASE"/>
    <property type="match status" value="1"/>
</dbReference>
<comment type="catalytic activity">
    <reaction evidence="11 15">
        <text>cytidine + H2O + H(+) = uridine + NH4(+)</text>
        <dbReference type="Rhea" id="RHEA:16069"/>
        <dbReference type="ChEBI" id="CHEBI:15377"/>
        <dbReference type="ChEBI" id="CHEBI:15378"/>
        <dbReference type="ChEBI" id="CHEBI:16704"/>
        <dbReference type="ChEBI" id="CHEBI:17562"/>
        <dbReference type="ChEBI" id="CHEBI:28938"/>
        <dbReference type="EC" id="3.5.4.5"/>
    </reaction>
</comment>
<evidence type="ECO:0000256" key="12">
    <source>
        <dbReference type="PIRSR" id="PIRSR606262-1"/>
    </source>
</evidence>
<evidence type="ECO:0000256" key="13">
    <source>
        <dbReference type="PIRSR" id="PIRSR606262-2"/>
    </source>
</evidence>
<evidence type="ECO:0000256" key="3">
    <source>
        <dbReference type="ARBA" id="ARBA00006576"/>
    </source>
</evidence>
<dbReference type="RefSeq" id="WP_014803551.1">
    <property type="nucleotide sequence ID" value="NC_018020.1"/>
</dbReference>
<evidence type="ECO:0000256" key="10">
    <source>
        <dbReference type="ARBA" id="ARBA00049252"/>
    </source>
</evidence>
<name>I4B6Y8_TURPD</name>
<dbReference type="PROSITE" id="PS00903">
    <property type="entry name" value="CYT_DCMP_DEAMINASES_1"/>
    <property type="match status" value="1"/>
</dbReference>
<comment type="similarity">
    <text evidence="3 15">Belongs to the cytidine and deoxycytidylate deaminase family.</text>
</comment>
<evidence type="ECO:0000256" key="8">
    <source>
        <dbReference type="ARBA" id="ARBA00022833"/>
    </source>
</evidence>
<comment type="function">
    <text evidence="2 15">This enzyme scavenges exogenous and endogenous cytidine and 2'-deoxycytidine for UMP synthesis.</text>
</comment>
<dbReference type="InterPro" id="IPR016193">
    <property type="entry name" value="Cytidine_deaminase-like"/>
</dbReference>
<feature type="binding site" evidence="14">
    <location>
        <position position="98"/>
    </location>
    <ligand>
        <name>Zn(2+)</name>
        <dbReference type="ChEBI" id="CHEBI:29105"/>
        <note>catalytic</note>
    </ligand>
</feature>
<dbReference type="GO" id="GO:0008270">
    <property type="term" value="F:zinc ion binding"/>
    <property type="evidence" value="ECO:0007669"/>
    <property type="project" value="UniProtKB-UniRule"/>
</dbReference>
<dbReference type="GO" id="GO:0055086">
    <property type="term" value="P:nucleobase-containing small molecule metabolic process"/>
    <property type="evidence" value="ECO:0007669"/>
    <property type="project" value="UniProtKB-ARBA"/>
</dbReference>
<keyword evidence="18" id="KW-1185">Reference proteome</keyword>
<dbReference type="GO" id="GO:0072527">
    <property type="term" value="P:pyrimidine-containing compound metabolic process"/>
    <property type="evidence" value="ECO:0007669"/>
    <property type="project" value="UniProtKB-ARBA"/>
</dbReference>
<comment type="cofactor">
    <cofactor evidence="1 14 15">
        <name>Zn(2+)</name>
        <dbReference type="ChEBI" id="CHEBI:29105"/>
    </cofactor>
</comment>
<dbReference type="Proteomes" id="UP000006048">
    <property type="component" value="Chromosome"/>
</dbReference>
<evidence type="ECO:0000256" key="2">
    <source>
        <dbReference type="ARBA" id="ARBA00003949"/>
    </source>
</evidence>
<feature type="domain" description="CMP/dCMP-type deaminase" evidence="16">
    <location>
        <begin position="9"/>
        <end position="137"/>
    </location>
</feature>
<dbReference type="PANTHER" id="PTHR11644:SF2">
    <property type="entry name" value="CYTIDINE DEAMINASE"/>
    <property type="match status" value="1"/>
</dbReference>
<evidence type="ECO:0000256" key="4">
    <source>
        <dbReference type="ARBA" id="ARBA00012783"/>
    </source>
</evidence>
<feature type="binding site" evidence="13">
    <location>
        <begin position="50"/>
        <end position="56"/>
    </location>
    <ligand>
        <name>substrate</name>
    </ligand>
</feature>
<keyword evidence="8 14" id="KW-0862">Zinc</keyword>
<dbReference type="EC" id="3.5.4.5" evidence="4 15"/>
<dbReference type="AlphaFoldDB" id="I4B6Y8"/>
<dbReference type="CDD" id="cd01283">
    <property type="entry name" value="cytidine_deaminase"/>
    <property type="match status" value="1"/>
</dbReference>
<keyword evidence="7 15" id="KW-0378">Hydrolase</keyword>
<evidence type="ECO:0000256" key="1">
    <source>
        <dbReference type="ARBA" id="ARBA00001947"/>
    </source>
</evidence>
<dbReference type="EMBL" id="CP002959">
    <property type="protein sequence ID" value="AFM13045.1"/>
    <property type="molecule type" value="Genomic_DNA"/>
</dbReference>
<evidence type="ECO:0000259" key="16">
    <source>
        <dbReference type="PROSITE" id="PS51747"/>
    </source>
</evidence>
<proteinExistence type="inferred from homology"/>
<dbReference type="KEGG" id="tpx:Turpa_2403"/>
<feature type="binding site" evidence="14">
    <location>
        <position position="61"/>
    </location>
    <ligand>
        <name>Zn(2+)</name>
        <dbReference type="ChEBI" id="CHEBI:29105"/>
        <note>catalytic</note>
    </ligand>
</feature>
<dbReference type="HOGENOM" id="CLU_097262_0_1_12"/>
<accession>I4B6Y8</accession>
<dbReference type="SUPFAM" id="SSF53927">
    <property type="entry name" value="Cytidine deaminase-like"/>
    <property type="match status" value="1"/>
</dbReference>
<dbReference type="InterPro" id="IPR016192">
    <property type="entry name" value="APOBEC/CMP_deaminase_Zn-bd"/>
</dbReference>
<dbReference type="GO" id="GO:0005829">
    <property type="term" value="C:cytosol"/>
    <property type="evidence" value="ECO:0007669"/>
    <property type="project" value="TreeGrafter"/>
</dbReference>
<dbReference type="PATRIC" id="fig|869212.3.peg.2418"/>
<evidence type="ECO:0000256" key="5">
    <source>
        <dbReference type="ARBA" id="ARBA00018266"/>
    </source>
</evidence>
<dbReference type="GO" id="GO:0004126">
    <property type="term" value="F:cytidine deaminase activity"/>
    <property type="evidence" value="ECO:0007669"/>
    <property type="project" value="UniProtKB-UniRule"/>
</dbReference>
<feature type="active site" description="Proton donor" evidence="12">
    <location>
        <position position="63"/>
    </location>
</feature>
<dbReference type="InterPro" id="IPR050202">
    <property type="entry name" value="Cyt/Deoxycyt_deaminase"/>
</dbReference>
<evidence type="ECO:0000256" key="14">
    <source>
        <dbReference type="PIRSR" id="PIRSR606262-3"/>
    </source>
</evidence>
<reference evidence="17 18" key="1">
    <citation type="submission" date="2012-06" db="EMBL/GenBank/DDBJ databases">
        <title>The complete chromosome of genome of Turneriella parva DSM 21527.</title>
        <authorList>
            <consortium name="US DOE Joint Genome Institute (JGI-PGF)"/>
            <person name="Lucas S."/>
            <person name="Han J."/>
            <person name="Lapidus A."/>
            <person name="Bruce D."/>
            <person name="Goodwin L."/>
            <person name="Pitluck S."/>
            <person name="Peters L."/>
            <person name="Kyrpides N."/>
            <person name="Mavromatis K."/>
            <person name="Ivanova N."/>
            <person name="Mikhailova N."/>
            <person name="Chertkov O."/>
            <person name="Detter J.C."/>
            <person name="Tapia R."/>
            <person name="Han C."/>
            <person name="Land M."/>
            <person name="Hauser L."/>
            <person name="Markowitz V."/>
            <person name="Cheng J.-F."/>
            <person name="Hugenholtz P."/>
            <person name="Woyke T."/>
            <person name="Wu D."/>
            <person name="Gronow S."/>
            <person name="Wellnitz S."/>
            <person name="Brambilla E."/>
            <person name="Klenk H.-P."/>
            <person name="Eisen J.A."/>
        </authorList>
    </citation>
    <scope>NUCLEOTIDE SEQUENCE [LARGE SCALE GENOMIC DNA]</scope>
    <source>
        <strain evidence="18">ATCC BAA-1111 / DSM 21527 / NCTC 11395 / H</strain>
    </source>
</reference>
<dbReference type="Gene3D" id="3.40.140.10">
    <property type="entry name" value="Cytidine Deaminase, domain 2"/>
    <property type="match status" value="1"/>
</dbReference>
<dbReference type="STRING" id="869212.Turpa_2403"/>